<dbReference type="EMBL" id="LR216287">
    <property type="protein sequence ID" value="VFJ13630.1"/>
    <property type="molecule type" value="Genomic_DNA"/>
</dbReference>
<organism evidence="1 2">
    <name type="scientific">Candidatus Nitrosocosmicus franklandianus</name>
    <dbReference type="NCBI Taxonomy" id="1798806"/>
    <lineage>
        <taxon>Archaea</taxon>
        <taxon>Nitrososphaerota</taxon>
        <taxon>Nitrososphaeria</taxon>
        <taxon>Nitrososphaerales</taxon>
        <taxon>Nitrososphaeraceae</taxon>
        <taxon>Candidatus Nitrosocosmicus</taxon>
    </lineage>
</organism>
<dbReference type="Proteomes" id="UP000294299">
    <property type="component" value="Chromosome NFRAN"/>
</dbReference>
<evidence type="ECO:0000313" key="2">
    <source>
        <dbReference type="Proteomes" id="UP000294299"/>
    </source>
</evidence>
<keyword evidence="2" id="KW-1185">Reference proteome</keyword>
<name>A0A484ID89_9ARCH</name>
<proteinExistence type="predicted"/>
<evidence type="ECO:0000313" key="1">
    <source>
        <dbReference type="EMBL" id="VFJ13630.1"/>
    </source>
</evidence>
<dbReference type="AlphaFoldDB" id="A0A484ID89"/>
<dbReference type="KEGG" id="nfn:NFRAN_1308"/>
<sequence length="65" mass="7001">MDFPFVSSQECDAASADLLIKREGASAIDVTAIAITSNFISCISLLGSDIYKNIYDYQSSVISQC</sequence>
<accession>A0A484ID89</accession>
<protein>
    <submittedName>
        <fullName evidence="1">Uncharacterized protein</fullName>
    </submittedName>
</protein>
<gene>
    <name evidence="1" type="ORF">NFRAN_1308</name>
</gene>
<reference evidence="1 2" key="1">
    <citation type="submission" date="2019-02" db="EMBL/GenBank/DDBJ databases">
        <authorList>
            <person name="Lehtovirta-Morley E L."/>
        </authorList>
    </citation>
    <scope>NUCLEOTIDE SEQUENCE [LARGE SCALE GENOMIC DNA]</scope>
    <source>
        <strain evidence="1">NFRAN1</strain>
    </source>
</reference>